<proteinExistence type="predicted"/>
<evidence type="ECO:0000313" key="4">
    <source>
        <dbReference type="Proteomes" id="UP000737018"/>
    </source>
</evidence>
<dbReference type="Gene3D" id="3.30.70.330">
    <property type="match status" value="1"/>
</dbReference>
<dbReference type="GO" id="GO:0003723">
    <property type="term" value="F:RNA binding"/>
    <property type="evidence" value="ECO:0007669"/>
    <property type="project" value="UniProtKB-UniRule"/>
</dbReference>
<protein>
    <recommendedName>
        <fullName evidence="2">RRM domain-containing protein</fullName>
    </recommendedName>
</protein>
<organism evidence="3 4">
    <name type="scientific">Castanea mollissima</name>
    <name type="common">Chinese chestnut</name>
    <dbReference type="NCBI Taxonomy" id="60419"/>
    <lineage>
        <taxon>Eukaryota</taxon>
        <taxon>Viridiplantae</taxon>
        <taxon>Streptophyta</taxon>
        <taxon>Embryophyta</taxon>
        <taxon>Tracheophyta</taxon>
        <taxon>Spermatophyta</taxon>
        <taxon>Magnoliopsida</taxon>
        <taxon>eudicotyledons</taxon>
        <taxon>Gunneridae</taxon>
        <taxon>Pentapetalae</taxon>
        <taxon>rosids</taxon>
        <taxon>fabids</taxon>
        <taxon>Fagales</taxon>
        <taxon>Fagaceae</taxon>
        <taxon>Castanea</taxon>
    </lineage>
</organism>
<feature type="domain" description="RRM" evidence="2">
    <location>
        <begin position="1"/>
        <end position="75"/>
    </location>
</feature>
<accession>A0A8J4RTQ8</accession>
<name>A0A8J4RTQ8_9ROSI</name>
<dbReference type="SUPFAM" id="SSF54928">
    <property type="entry name" value="RNA-binding domain, RBD"/>
    <property type="match status" value="1"/>
</dbReference>
<dbReference type="PROSITE" id="PS50102">
    <property type="entry name" value="RRM"/>
    <property type="match status" value="1"/>
</dbReference>
<evidence type="ECO:0000259" key="2">
    <source>
        <dbReference type="PROSITE" id="PS50102"/>
    </source>
</evidence>
<dbReference type="Pfam" id="PF00076">
    <property type="entry name" value="RRM_1"/>
    <property type="match status" value="1"/>
</dbReference>
<dbReference type="InterPro" id="IPR000504">
    <property type="entry name" value="RRM_dom"/>
</dbReference>
<dbReference type="OrthoDB" id="3800936at2759"/>
<dbReference type="AlphaFoldDB" id="A0A8J4RTQ8"/>
<evidence type="ECO:0000313" key="3">
    <source>
        <dbReference type="EMBL" id="KAF3972558.1"/>
    </source>
</evidence>
<dbReference type="InterPro" id="IPR012677">
    <property type="entry name" value="Nucleotide-bd_a/b_plait_sf"/>
</dbReference>
<reference evidence="3" key="1">
    <citation type="submission" date="2020-03" db="EMBL/GenBank/DDBJ databases">
        <title>Castanea mollissima Vanexum genome sequencing.</title>
        <authorList>
            <person name="Staton M."/>
        </authorList>
    </citation>
    <scope>NUCLEOTIDE SEQUENCE</scope>
    <source>
        <tissue evidence="3">Leaf</tissue>
    </source>
</reference>
<dbReference type="InterPro" id="IPR035979">
    <property type="entry name" value="RBD_domain_sf"/>
</dbReference>
<evidence type="ECO:0000256" key="1">
    <source>
        <dbReference type="PROSITE-ProRule" id="PRU00176"/>
    </source>
</evidence>
<comment type="caution">
    <text evidence="3">The sequence shown here is derived from an EMBL/GenBank/DDBJ whole genome shotgun (WGS) entry which is preliminary data.</text>
</comment>
<keyword evidence="4" id="KW-1185">Reference proteome</keyword>
<gene>
    <name evidence="3" type="ORF">CMV_003955</name>
</gene>
<sequence>MFRNISITFVLLNSSRSLCRHNSWYAKGEVTEVRIMKGKDSDENKGFAYVTFRSAEIASKATDERNYTEFKKLGRAGSKEGCAGGWAWNYTAVELVKSIVGALV</sequence>
<keyword evidence="1" id="KW-0694">RNA-binding</keyword>
<dbReference type="Proteomes" id="UP000737018">
    <property type="component" value="Unassembled WGS sequence"/>
</dbReference>
<dbReference type="EMBL" id="JRKL02000321">
    <property type="protein sequence ID" value="KAF3972558.1"/>
    <property type="molecule type" value="Genomic_DNA"/>
</dbReference>